<dbReference type="Pfam" id="PF03225">
    <property type="entry name" value="Viral_Hsp90"/>
    <property type="match status" value="1"/>
</dbReference>
<evidence type="ECO:0000313" key="1">
    <source>
        <dbReference type="EMBL" id="QCC20267.1"/>
    </source>
</evidence>
<organism evidence="1">
    <name type="scientific">Pineapple mealybug wilt-associated virus 3</name>
    <dbReference type="NCBI Taxonomy" id="373861"/>
    <lineage>
        <taxon>Viruses</taxon>
        <taxon>Riboviria</taxon>
        <taxon>Orthornavirae</taxon>
        <taxon>Kitrinoviricota</taxon>
        <taxon>Alsuviricetes</taxon>
        <taxon>Martellivirales</taxon>
        <taxon>Closteroviridae</taxon>
        <taxon>Ampelovirus</taxon>
        <taxon>Ampelovirus triananas</taxon>
    </lineage>
</organism>
<sequence>MALSATSAYVLAVETDKQYLDLLRTFYGKSDVAVEAKEIFEYLTQNYARISGRLSIGTYVANTWWQISPSGMTAWSDSEGWARHLLGNYIVSKNLLAHMYYNLQTEIRAALATPMSVFHMKSALVDVPVTQSTVFNYKVTRTAARSLARELPGEETHLTDLIFCIGNYLGHLPNKSQIIGEVPLPVAAVRQTVNPLVISNEYLSNEVKMGVLNMMGKTKIGDPIEGVRYKLEAVRIKTICEMLFFPEDVDLCSKLPAVQYIIVQALDSTDTPMDTFEDRVESDVLVGAKVRSKLQGLLRFREEEDLNVLLAKAAIRPNEMTRGDGVVVRARYEKNVAGRSLLRVGSPFSQEQYSLLTARLVRALLLKNPTVDMNYAEAVITLLQRYIHYRTNPLRFVNLPVKIQMIFKGKIELIDYSAVDGVFAQLQNSFPEVERAWCAPLATVAYFILRDSGGSFAKWRDLCDVPPVLNFDFVGYVDPRVLSNSERKHLARIVHRFRTANTPVRGFKIDNRLINPIDHIYDEINMSASSRSMHRSLLNR</sequence>
<dbReference type="EMBL" id="MN539274">
    <property type="protein sequence ID" value="QJQ80366.1"/>
    <property type="molecule type" value="Genomic_RNA"/>
</dbReference>
<reference evidence="1" key="1">
    <citation type="submission" date="2018-07" db="EMBL/GenBank/DDBJ databases">
        <title>Further genomic characterization of pineapple mealybug wilt-associated viruses using high-throughput sequencing.</title>
        <authorList>
            <person name="Green J.C."/>
            <person name="Al Rwahnih M."/>
            <person name="Olmedo Velarde A."/>
            <person name="Melzer M.J."/>
            <person name="Hamim I."/>
            <person name="Borth W.B."/>
            <person name="Matsumoto Brower T."/>
            <person name="Wall M."/>
            <person name="Hu J.S."/>
        </authorList>
    </citation>
    <scope>NUCLEOTIDE SEQUENCE</scope>
    <source>
        <strain evidence="1">HTS 3</strain>
    </source>
</reference>
<reference evidence="2" key="2">
    <citation type="journal article" date="2020" name="Trop. Plant Pathol.">
        <title>Further genomic characterization of pineapple mealybug wilt-associated viruses using high-throughput sequencing.</title>
        <authorList>
            <person name="Green J.C."/>
            <person name="Rwahnih M.A."/>
            <person name="Olmedo-Velarde A."/>
            <person name="Melzer M.J."/>
            <person name="Hamim I."/>
            <person name="Borth W.B."/>
            <person name="Brower T.M."/>
            <person name="Hu J.S."/>
        </authorList>
    </citation>
    <scope>NUCLEOTIDE SEQUENCE</scope>
    <source>
        <strain evidence="2">HANA158</strain>
    </source>
</reference>
<evidence type="ECO:0000313" key="2">
    <source>
        <dbReference type="EMBL" id="QJQ80366.1"/>
    </source>
</evidence>
<dbReference type="InterPro" id="IPR004909">
    <property type="entry name" value="Vir_Hsp90"/>
</dbReference>
<gene>
    <name evidence="2" type="primary">p61</name>
</gene>
<accession>A0A4D6G233</accession>
<dbReference type="EMBL" id="MH704742">
    <property type="protein sequence ID" value="QCC20267.1"/>
    <property type="molecule type" value="Genomic_RNA"/>
</dbReference>
<protein>
    <submittedName>
        <fullName evidence="1">61.0 kDa protein</fullName>
    </submittedName>
    <submittedName>
        <fullName evidence="2">p61</fullName>
    </submittedName>
</protein>
<proteinExistence type="predicted"/>
<name>A0A4D6G233_9CLOS</name>